<feature type="region of interest" description="Disordered" evidence="1">
    <location>
        <begin position="61"/>
        <end position="90"/>
    </location>
</feature>
<evidence type="ECO:0000313" key="2">
    <source>
        <dbReference type="EMBL" id="OHV14564.1"/>
    </source>
</evidence>
<reference evidence="2 3" key="1">
    <citation type="submission" date="2016-10" db="EMBL/GenBank/DDBJ databases">
        <title>Draft genome sequence of Methylobacterium extorquens CP3, a seed endophyte of Crotalaria pumila with plant growth-promoting and metal tolerance properties.</title>
        <authorList>
            <person name="Sanchez-Lopez A.S."/>
            <person name="Van Hamme J.D."/>
            <person name="Thijs S."/>
            <person name="Mcammond B.M."/>
            <person name="Stevens V."/>
            <person name="Gonzalez-Chavez M.D.C."/>
            <person name="Vangronsveld J."/>
        </authorList>
    </citation>
    <scope>NUCLEOTIDE SEQUENCE [LARGE SCALE GENOMIC DNA]</scope>
    <source>
        <strain evidence="2 3">CP3</strain>
    </source>
</reference>
<organism evidence="2 3">
    <name type="scientific">Methylorubrum extorquens</name>
    <name type="common">Methylobacterium dichloromethanicum</name>
    <name type="synonym">Methylobacterium extorquens</name>
    <dbReference type="NCBI Taxonomy" id="408"/>
    <lineage>
        <taxon>Bacteria</taxon>
        <taxon>Pseudomonadati</taxon>
        <taxon>Pseudomonadota</taxon>
        <taxon>Alphaproteobacteria</taxon>
        <taxon>Hyphomicrobiales</taxon>
        <taxon>Methylobacteriaceae</taxon>
        <taxon>Methylorubrum</taxon>
    </lineage>
</organism>
<protein>
    <submittedName>
        <fullName evidence="2">Chemotaxis protein MotC</fullName>
    </submittedName>
</protein>
<accession>A0A1S1P3S0</accession>
<feature type="region of interest" description="Disordered" evidence="1">
    <location>
        <begin position="418"/>
        <end position="460"/>
    </location>
</feature>
<evidence type="ECO:0000256" key="1">
    <source>
        <dbReference type="SAM" id="MobiDB-lite"/>
    </source>
</evidence>
<comment type="caution">
    <text evidence="2">The sequence shown here is derived from an EMBL/GenBank/DDBJ whole genome shotgun (WGS) entry which is preliminary data.</text>
</comment>
<sequence>MMLRTLPRRPLARFSRSAVIASRPAKPSRCATAMEGVARHALTALALALCLVIAPAKAAEHGDTHAPPADAHAADDHGGHGAPAKPIEPLPVKAHGLPVELTRTLQLLQDRIARGSTQAHLAQRQLLGHIEQRLIALDPESWAEAENVRAAVTFALAGGGPGALRVILRSGKVPEAEQPLALGALAYLEGREREARAKLAGIDPRTMPAGLAGQLALTQSALMVRDAPVKSLELLDLARLLAPGTLVEEGALRRQIFVVAQGGDARRFEALAIQYLRRFRRSVYAGNFRQRFAGALTRLDFDSDRTRIASLERMLDEIEPEGRRDLYLLVARAGLEQGRRETALFSAERAMGLAAPDSQPAAQARLYRGAALIVADGRFEEGYEALRGLDRADFVPTDAELLDAALSTARQIRTPSAIAEAAATPPPSSSRPIPESGSLLRAQEALARAERAMDAPTRTP</sequence>
<gene>
    <name evidence="2" type="ORF">BK022_25705</name>
</gene>
<name>A0A1S1P3S0_METEX</name>
<evidence type="ECO:0000313" key="3">
    <source>
        <dbReference type="Proteomes" id="UP000180215"/>
    </source>
</evidence>
<dbReference type="AlphaFoldDB" id="A0A1S1P3S0"/>
<proteinExistence type="predicted"/>
<dbReference type="EMBL" id="MNAO01000533">
    <property type="protein sequence ID" value="OHV14564.1"/>
    <property type="molecule type" value="Genomic_DNA"/>
</dbReference>
<dbReference type="NCBIfam" id="NF009441">
    <property type="entry name" value="PRK12798.1-3"/>
    <property type="match status" value="1"/>
</dbReference>
<feature type="compositionally biased region" description="Low complexity" evidence="1">
    <location>
        <begin position="430"/>
        <end position="446"/>
    </location>
</feature>
<dbReference type="Proteomes" id="UP000180215">
    <property type="component" value="Unassembled WGS sequence"/>
</dbReference>